<evidence type="ECO:0000256" key="1">
    <source>
        <dbReference type="SAM" id="MobiDB-lite"/>
    </source>
</evidence>
<dbReference type="PANTHER" id="PTHR33735:SF26">
    <property type="entry name" value="PTERIN-BINDING DOMAIN-CONTAINING PROTEIN"/>
    <property type="match status" value="1"/>
</dbReference>
<dbReference type="EMBL" id="CACTIH010000198">
    <property type="protein sequence ID" value="CAA2956794.1"/>
    <property type="molecule type" value="Genomic_DNA"/>
</dbReference>
<dbReference type="AlphaFoldDB" id="A0A8S0PRX4"/>
<evidence type="ECO:0000313" key="2">
    <source>
        <dbReference type="EMBL" id="CAA2956794.1"/>
    </source>
</evidence>
<dbReference type="Proteomes" id="UP000594638">
    <property type="component" value="Unassembled WGS sequence"/>
</dbReference>
<feature type="region of interest" description="Disordered" evidence="1">
    <location>
        <begin position="194"/>
        <end position="216"/>
    </location>
</feature>
<dbReference type="PANTHER" id="PTHR33735">
    <property type="entry name" value="EXPRESSED PROTEIN"/>
    <property type="match status" value="1"/>
</dbReference>
<gene>
    <name evidence="2" type="ORF">OLEA9_A017246</name>
</gene>
<reference evidence="2 3" key="1">
    <citation type="submission" date="2019-12" db="EMBL/GenBank/DDBJ databases">
        <authorList>
            <person name="Alioto T."/>
            <person name="Alioto T."/>
            <person name="Gomez Garrido J."/>
        </authorList>
    </citation>
    <scope>NUCLEOTIDE SEQUENCE [LARGE SCALE GENOMIC DNA]</scope>
</reference>
<keyword evidence="3" id="KW-1185">Reference proteome</keyword>
<evidence type="ECO:0000313" key="3">
    <source>
        <dbReference type="Proteomes" id="UP000594638"/>
    </source>
</evidence>
<organism evidence="2 3">
    <name type="scientific">Olea europaea subsp. europaea</name>
    <dbReference type="NCBI Taxonomy" id="158383"/>
    <lineage>
        <taxon>Eukaryota</taxon>
        <taxon>Viridiplantae</taxon>
        <taxon>Streptophyta</taxon>
        <taxon>Embryophyta</taxon>
        <taxon>Tracheophyta</taxon>
        <taxon>Spermatophyta</taxon>
        <taxon>Magnoliopsida</taxon>
        <taxon>eudicotyledons</taxon>
        <taxon>Gunneridae</taxon>
        <taxon>Pentapetalae</taxon>
        <taxon>asterids</taxon>
        <taxon>lamiids</taxon>
        <taxon>Lamiales</taxon>
        <taxon>Oleaceae</taxon>
        <taxon>Oleeae</taxon>
        <taxon>Olea</taxon>
    </lineage>
</organism>
<accession>A0A8S0PRX4</accession>
<dbReference type="OrthoDB" id="1927611at2759"/>
<comment type="caution">
    <text evidence="2">The sequence shown here is derived from an EMBL/GenBank/DDBJ whole genome shotgun (WGS) entry which is preliminary data.</text>
</comment>
<dbReference type="Gramene" id="OE9A017246T2">
    <property type="protein sequence ID" value="OE9A017246C2"/>
    <property type="gene ID" value="OE9A017246"/>
</dbReference>
<proteinExistence type="predicted"/>
<name>A0A8S0PRX4_OLEEU</name>
<feature type="compositionally biased region" description="Basic and acidic residues" evidence="1">
    <location>
        <begin position="198"/>
        <end position="216"/>
    </location>
</feature>
<dbReference type="Gene3D" id="1.10.287.950">
    <property type="entry name" value="Methyl-accepting chemotaxis protein"/>
    <property type="match status" value="1"/>
</dbReference>
<sequence length="216" mass="24207">MSISRSFIVNGTLTSRHMGSDTLSPNSSSNLAMLKFKDQSLFWALQSLQCVKKNTGTQKDNNNQRNFVVYCVDPAVPPPCGPPFNLLNWILGFTVTVVLPFFSRKWGSLLKLKNEVETTVETIEHVADAVEKVAEEVEKVAEDIADDLPKGGKLRNMVDFVEHMAEEIAKDAHQVEVFIDKVQETEERMETLVESLVDETKEPPKEGNEEKLASKP</sequence>
<protein>
    <submittedName>
        <fullName evidence="2">Uncharacterized protein</fullName>
    </submittedName>
</protein>